<dbReference type="EMBL" id="JAAAHW010000935">
    <property type="protein sequence ID" value="KAF9997879.1"/>
    <property type="molecule type" value="Genomic_DNA"/>
</dbReference>
<keyword evidence="2" id="KW-1185">Reference proteome</keyword>
<accession>A0A9P6MFX5</accession>
<organism evidence="1 2">
    <name type="scientific">Modicella reniformis</name>
    <dbReference type="NCBI Taxonomy" id="1440133"/>
    <lineage>
        <taxon>Eukaryota</taxon>
        <taxon>Fungi</taxon>
        <taxon>Fungi incertae sedis</taxon>
        <taxon>Mucoromycota</taxon>
        <taxon>Mortierellomycotina</taxon>
        <taxon>Mortierellomycetes</taxon>
        <taxon>Mortierellales</taxon>
        <taxon>Mortierellaceae</taxon>
        <taxon>Modicella</taxon>
    </lineage>
</organism>
<evidence type="ECO:0000313" key="2">
    <source>
        <dbReference type="Proteomes" id="UP000749646"/>
    </source>
</evidence>
<proteinExistence type="predicted"/>
<sequence>MAKNWALQCFLTWLYTSTFESIGLMTGIQLILPNIRQEQHWKTLNLTLKRFPSVVPTPVSSVYALRWLKYLKTLSGEPLCTEAESIFAIKKAAVKNQSTFTGLQAKFSTADYAKTPQQTVKRKASEIAHLEPQEPAGGSLAPMIFIPRINDRKKKRQPSATLPSQPSSQSQYGATLTLDNLHCFLAVNYIWDNSFDIGLKTTISEQLSQPKNSRYLPRAEEGSTKDVFPVRKRRWRRYFCAQGASLYVINSVHTIWSNKTATGSRERRKKDGKEGLRPDFQVIKNGIAMLYLEVKPPESTTEQEYLGDRWKLANLVKDELNACYQKHIRLPFMTVIQIYGRKMEVHTISLQYGIYHMSKQFQVYVPCARDDGAAILYSVKVSFRIERRI</sequence>
<comment type="caution">
    <text evidence="1">The sequence shown here is derived from an EMBL/GenBank/DDBJ whole genome shotgun (WGS) entry which is preliminary data.</text>
</comment>
<reference evidence="1" key="1">
    <citation type="journal article" date="2020" name="Fungal Divers.">
        <title>Resolving the Mortierellaceae phylogeny through synthesis of multi-gene phylogenetics and phylogenomics.</title>
        <authorList>
            <person name="Vandepol N."/>
            <person name="Liber J."/>
            <person name="Desiro A."/>
            <person name="Na H."/>
            <person name="Kennedy M."/>
            <person name="Barry K."/>
            <person name="Grigoriev I.V."/>
            <person name="Miller A.N."/>
            <person name="O'Donnell K."/>
            <person name="Stajich J.E."/>
            <person name="Bonito G."/>
        </authorList>
    </citation>
    <scope>NUCLEOTIDE SEQUENCE</scope>
    <source>
        <strain evidence="1">MES-2147</strain>
    </source>
</reference>
<dbReference type="AlphaFoldDB" id="A0A9P6MFX5"/>
<dbReference type="Proteomes" id="UP000749646">
    <property type="component" value="Unassembled WGS sequence"/>
</dbReference>
<name>A0A9P6MFX5_9FUNG</name>
<gene>
    <name evidence="1" type="ORF">BGZ65_006562</name>
</gene>
<protein>
    <submittedName>
        <fullName evidence="1">Uncharacterized protein</fullName>
    </submittedName>
</protein>
<dbReference type="OrthoDB" id="2387940at2759"/>
<evidence type="ECO:0000313" key="1">
    <source>
        <dbReference type="EMBL" id="KAF9997879.1"/>
    </source>
</evidence>